<dbReference type="Proteomes" id="UP000094378">
    <property type="component" value="Chromosome"/>
</dbReference>
<dbReference type="EMBL" id="CP017015">
    <property type="protein sequence ID" value="AOG60524.1"/>
    <property type="molecule type" value="Genomic_DNA"/>
</dbReference>
<accession>A0A1B3SKR7</accession>
<keyword evidence="2" id="KW-1185">Reference proteome</keyword>
<evidence type="ECO:0000313" key="1">
    <source>
        <dbReference type="EMBL" id="AOG60524.1"/>
    </source>
</evidence>
<protein>
    <submittedName>
        <fullName evidence="1">Uncharacterized protein</fullName>
    </submittedName>
</protein>
<dbReference type="RefSeq" id="WP_069116535.1">
    <property type="nucleotide sequence ID" value="NZ_CP017015.1"/>
</dbReference>
<organism evidence="1 2">
    <name type="scientific">Spiroplasma helicoides</name>
    <dbReference type="NCBI Taxonomy" id="216938"/>
    <lineage>
        <taxon>Bacteria</taxon>
        <taxon>Bacillati</taxon>
        <taxon>Mycoplasmatota</taxon>
        <taxon>Mollicutes</taxon>
        <taxon>Entomoplasmatales</taxon>
        <taxon>Spiroplasmataceae</taxon>
        <taxon>Spiroplasma</taxon>
    </lineage>
</organism>
<gene>
    <name evidence="1" type="ORF">SHELI_v1c05730</name>
</gene>
<dbReference type="OrthoDB" id="390249at2"/>
<dbReference type="STRING" id="216938.SHELI_v1c05730"/>
<dbReference type="KEGG" id="shj:SHELI_v1c05730"/>
<reference evidence="1 2" key="1">
    <citation type="submission" date="2016-08" db="EMBL/GenBank/DDBJ databases">
        <title>Complete genome sequence of Spiroplasma helicoides TABS-2 (DSM 22551).</title>
        <authorList>
            <person name="Shen W.-Y."/>
            <person name="Lo W.-S."/>
            <person name="Lai Y.-C."/>
            <person name="Kuo C.-H."/>
        </authorList>
    </citation>
    <scope>NUCLEOTIDE SEQUENCE [LARGE SCALE GENOMIC DNA]</scope>
    <source>
        <strain evidence="1 2">TABS-2</strain>
    </source>
</reference>
<evidence type="ECO:0000313" key="2">
    <source>
        <dbReference type="Proteomes" id="UP000094378"/>
    </source>
</evidence>
<sequence>MSKKELLEYDKNLKMNTDKIYCSKRFNNCQHYEIAIDKRDGIVKCTNLGCWRQFWFEKKEDFWIYENRFNDEGFDFDKSEKEYIESLKKGVNNKDN</sequence>
<name>A0A1B3SKR7_9MOLU</name>
<proteinExistence type="predicted"/>
<dbReference type="AlphaFoldDB" id="A0A1B3SKR7"/>